<dbReference type="Gene3D" id="3.30.70.640">
    <property type="entry name" value="Molybdopterin cofactor biosynthesis C (MoaC) domain"/>
    <property type="match status" value="1"/>
</dbReference>
<dbReference type="NCBIfam" id="NF006870">
    <property type="entry name" value="PRK09364.1"/>
    <property type="match status" value="1"/>
</dbReference>
<dbReference type="AlphaFoldDB" id="F9NVA7"/>
<dbReference type="PANTHER" id="PTHR22960:SF29">
    <property type="entry name" value="CYCLIC PYRANOPTERIN MONOPHOSPHATE SYNTHASE"/>
    <property type="match status" value="1"/>
</dbReference>
<dbReference type="Pfam" id="PF01967">
    <property type="entry name" value="MoaC"/>
    <property type="match status" value="1"/>
</dbReference>
<dbReference type="EMBL" id="AFUN01000032">
    <property type="protein sequence ID" value="EGR96966.1"/>
    <property type="molecule type" value="Genomic_DNA"/>
</dbReference>
<evidence type="ECO:0000256" key="2">
    <source>
        <dbReference type="ARBA" id="ARBA00023150"/>
    </source>
</evidence>
<keyword evidence="2" id="KW-0501">Molybdenum cofactor biosynthesis</keyword>
<protein>
    <submittedName>
        <fullName evidence="5">Molybdenum cofactor biosynthesis protein C</fullName>
    </submittedName>
</protein>
<reference evidence="5 6" key="1">
    <citation type="submission" date="2011-07" db="EMBL/GenBank/DDBJ databases">
        <title>Genome Sequence of Propionibacterium acnes SK182B-JCVI.</title>
        <authorList>
            <person name="Durkin A.S."/>
            <person name="Madupu R."/>
            <person name="Hostetler J."/>
            <person name="Radune D."/>
            <person name="Torralba M."/>
            <person name="Methe B."/>
            <person name="Sutton G."/>
            <person name="Strausberg R.L."/>
            <person name="Nelson K.E."/>
        </authorList>
    </citation>
    <scope>NUCLEOTIDE SEQUENCE [LARGE SCALE GENOMIC DNA]</scope>
    <source>
        <strain evidence="5 6">SK182B-JCVI</strain>
    </source>
</reference>
<dbReference type="InterPro" id="IPR023045">
    <property type="entry name" value="MoaC"/>
</dbReference>
<dbReference type="SUPFAM" id="SSF55040">
    <property type="entry name" value="Molybdenum cofactor biosynthesis protein C, MoaC"/>
    <property type="match status" value="1"/>
</dbReference>
<dbReference type="PATRIC" id="fig|1051006.4.peg.1117"/>
<dbReference type="GO" id="GO:0006777">
    <property type="term" value="P:Mo-molybdopterin cofactor biosynthetic process"/>
    <property type="evidence" value="ECO:0007669"/>
    <property type="project" value="UniProtKB-KW"/>
</dbReference>
<accession>F9NVA7</accession>
<evidence type="ECO:0000313" key="5">
    <source>
        <dbReference type="EMBL" id="EGR96966.1"/>
    </source>
</evidence>
<dbReference type="STRING" id="1574624.GCA_001642025_00121"/>
<organism evidence="5 6">
    <name type="scientific">[Propionibacterium] namnetense SK182B-JCVI</name>
    <dbReference type="NCBI Taxonomy" id="1051006"/>
    <lineage>
        <taxon>Bacteria</taxon>
        <taxon>Bacillati</taxon>
        <taxon>Actinomycetota</taxon>
        <taxon>Actinomycetes</taxon>
        <taxon>Propionibacteriales</taxon>
        <taxon>Propionibacteriaceae</taxon>
        <taxon>Cutibacterium</taxon>
    </lineage>
</organism>
<dbReference type="PANTHER" id="PTHR22960">
    <property type="entry name" value="MOLYBDOPTERIN COFACTOR SYNTHESIS PROTEIN A"/>
    <property type="match status" value="1"/>
</dbReference>
<name>F9NVA7_9ACTN</name>
<evidence type="ECO:0000256" key="3">
    <source>
        <dbReference type="ARBA" id="ARBA00023239"/>
    </source>
</evidence>
<evidence type="ECO:0000313" key="6">
    <source>
        <dbReference type="Proteomes" id="UP000007832"/>
    </source>
</evidence>
<evidence type="ECO:0000259" key="4">
    <source>
        <dbReference type="Pfam" id="PF01967"/>
    </source>
</evidence>
<comment type="caution">
    <text evidence="5">The sequence shown here is derived from an EMBL/GenBank/DDBJ whole genome shotgun (WGS) entry which is preliminary data.</text>
</comment>
<dbReference type="InterPro" id="IPR050105">
    <property type="entry name" value="MoCo_biosynth_MoaA/MoaC"/>
</dbReference>
<dbReference type="InterPro" id="IPR036522">
    <property type="entry name" value="MoaC_sf"/>
</dbReference>
<dbReference type="eggNOG" id="COG0315">
    <property type="taxonomic scope" value="Bacteria"/>
</dbReference>
<sequence>MTDRMSNTPFTHVSQTGAARMVDVTGKEVTIREATAETVVHCSAPVLRALRDGTSPKGDVFAVARISGINAAKKVPELLPLAHVIGVHGAIVDVDVTDDGVRITATVRAADRTGVEMEALTAATVAGLALIDMVKGVDKMVEITSARVLTKSGGRSGLWRRPE</sequence>
<comment type="pathway">
    <text evidence="1">Cofactor biosynthesis; molybdopterin biosynthesis.</text>
</comment>
<keyword evidence="3" id="KW-0456">Lyase</keyword>
<proteinExistence type="predicted"/>
<dbReference type="NCBIfam" id="TIGR00581">
    <property type="entry name" value="moaC"/>
    <property type="match status" value="1"/>
</dbReference>
<dbReference type="InterPro" id="IPR002820">
    <property type="entry name" value="Mopterin_CF_biosynth-C_dom"/>
</dbReference>
<dbReference type="UniPathway" id="UPA00344"/>
<gene>
    <name evidence="5" type="primary">moaC</name>
    <name evidence="5" type="ORF">HMPREF1162_0734</name>
</gene>
<feature type="domain" description="Molybdopterin cofactor biosynthesis C (MoaC)" evidence="4">
    <location>
        <begin position="21"/>
        <end position="154"/>
    </location>
</feature>
<evidence type="ECO:0000256" key="1">
    <source>
        <dbReference type="ARBA" id="ARBA00005046"/>
    </source>
</evidence>
<dbReference type="GO" id="GO:0016829">
    <property type="term" value="F:lyase activity"/>
    <property type="evidence" value="ECO:0007669"/>
    <property type="project" value="UniProtKB-KW"/>
</dbReference>
<dbReference type="Proteomes" id="UP000007832">
    <property type="component" value="Unassembled WGS sequence"/>
</dbReference>